<evidence type="ECO:0000256" key="5">
    <source>
        <dbReference type="ARBA" id="ARBA00022989"/>
    </source>
</evidence>
<keyword evidence="5 8" id="KW-1133">Transmembrane helix</keyword>
<gene>
    <name evidence="10" type="ORF">UFOPK3519_00957</name>
</gene>
<dbReference type="InterPro" id="IPR050321">
    <property type="entry name" value="Glycosyltr_2/OpgH_subfam"/>
</dbReference>
<accession>A0A6J7GEI6</accession>
<reference evidence="10" key="1">
    <citation type="submission" date="2020-05" db="EMBL/GenBank/DDBJ databases">
        <authorList>
            <person name="Chiriac C."/>
            <person name="Salcher M."/>
            <person name="Ghai R."/>
            <person name="Kavagutti S V."/>
        </authorList>
    </citation>
    <scope>NUCLEOTIDE SEQUENCE</scope>
</reference>
<feature type="domain" description="Glycosyltransferase 2-like" evidence="9">
    <location>
        <begin position="197"/>
        <end position="415"/>
    </location>
</feature>
<protein>
    <submittedName>
        <fullName evidence="10">Unannotated protein</fullName>
    </submittedName>
</protein>
<proteinExistence type="predicted"/>
<dbReference type="GO" id="GO:0016020">
    <property type="term" value="C:membrane"/>
    <property type="evidence" value="ECO:0007669"/>
    <property type="project" value="UniProtKB-SubCell"/>
</dbReference>
<feature type="transmembrane region" description="Helical" evidence="8">
    <location>
        <begin position="357"/>
        <end position="384"/>
    </location>
</feature>
<dbReference type="PANTHER" id="PTHR43867">
    <property type="entry name" value="CELLULOSE SYNTHASE CATALYTIC SUBUNIT A [UDP-FORMING]"/>
    <property type="match status" value="1"/>
</dbReference>
<keyword evidence="2" id="KW-0328">Glycosyltransferase</keyword>
<evidence type="ECO:0000259" key="9">
    <source>
        <dbReference type="Pfam" id="PF13632"/>
    </source>
</evidence>
<evidence type="ECO:0000256" key="1">
    <source>
        <dbReference type="ARBA" id="ARBA00004141"/>
    </source>
</evidence>
<keyword evidence="6 8" id="KW-0472">Membrane</keyword>
<dbReference type="Gene3D" id="3.90.550.10">
    <property type="entry name" value="Spore Coat Polysaccharide Biosynthesis Protein SpsA, Chain A"/>
    <property type="match status" value="1"/>
</dbReference>
<feature type="transmembrane region" description="Helical" evidence="8">
    <location>
        <begin position="437"/>
        <end position="459"/>
    </location>
</feature>
<name>A0A6J7GEI6_9ZZZZ</name>
<keyword evidence="3" id="KW-0808">Transferase</keyword>
<dbReference type="InterPro" id="IPR029044">
    <property type="entry name" value="Nucleotide-diphossugar_trans"/>
</dbReference>
<evidence type="ECO:0000256" key="4">
    <source>
        <dbReference type="ARBA" id="ARBA00022692"/>
    </source>
</evidence>
<evidence type="ECO:0000256" key="6">
    <source>
        <dbReference type="ARBA" id="ARBA00023136"/>
    </source>
</evidence>
<dbReference type="EMBL" id="CAFBMG010000066">
    <property type="protein sequence ID" value="CAB4903425.1"/>
    <property type="molecule type" value="Genomic_DNA"/>
</dbReference>
<evidence type="ECO:0000256" key="8">
    <source>
        <dbReference type="SAM" id="Phobius"/>
    </source>
</evidence>
<feature type="transmembrane region" description="Helical" evidence="8">
    <location>
        <begin position="404"/>
        <end position="425"/>
    </location>
</feature>
<comment type="subcellular location">
    <subcellularLocation>
        <location evidence="1">Membrane</location>
        <topology evidence="1">Multi-pass membrane protein</topology>
    </subcellularLocation>
</comment>
<feature type="region of interest" description="Disordered" evidence="7">
    <location>
        <begin position="480"/>
        <end position="519"/>
    </location>
</feature>
<evidence type="ECO:0000256" key="2">
    <source>
        <dbReference type="ARBA" id="ARBA00022676"/>
    </source>
</evidence>
<feature type="transmembrane region" description="Helical" evidence="8">
    <location>
        <begin position="43"/>
        <end position="75"/>
    </location>
</feature>
<dbReference type="SUPFAM" id="SSF53448">
    <property type="entry name" value="Nucleotide-diphospho-sugar transferases"/>
    <property type="match status" value="1"/>
</dbReference>
<dbReference type="Pfam" id="PF13632">
    <property type="entry name" value="Glyco_trans_2_3"/>
    <property type="match status" value="1"/>
</dbReference>
<dbReference type="GO" id="GO:0016757">
    <property type="term" value="F:glycosyltransferase activity"/>
    <property type="evidence" value="ECO:0007669"/>
    <property type="project" value="UniProtKB-KW"/>
</dbReference>
<evidence type="ECO:0000256" key="3">
    <source>
        <dbReference type="ARBA" id="ARBA00022679"/>
    </source>
</evidence>
<evidence type="ECO:0000256" key="7">
    <source>
        <dbReference type="SAM" id="MobiDB-lite"/>
    </source>
</evidence>
<dbReference type="PANTHER" id="PTHR43867:SF2">
    <property type="entry name" value="CELLULOSE SYNTHASE CATALYTIC SUBUNIT A [UDP-FORMING]"/>
    <property type="match status" value="1"/>
</dbReference>
<sequence length="519" mass="57478">MKVREIPEDLAEEVLAESLGWVEAKNPGMTAASQVNRGQKIGLIGLAVTVVLLLILAPLGTLIVLTTAATLVYLITLCHRIYLVRIGLGDDSSIQVADEDARAVPDEQLPVYTLLVPAYGEPQVLPDLLAALNRIEYPRDRIDVKLLLEVGDAETIAAARAIETDLPVEVLLLPAGEPQTKPRALNFGLYFARGSLVTIYDAEDHPDPLQLRRAVVAFSRGADDVGCLQGKLSFYGGTTNLLTRWFTAEYLTWFNLYLPGLASTKSPIPLGGTSNHFRREALEEVGCWDAFNVTEDCDLGIRLQRKGWSVGVLDSSTMEEPNVDVVNWVKQRSRWYKGYLQTWLVGMRDPRGMVRDLGWAGFGHFCLFVGSTPVLAVLNLWFWAMTLLWFVTKASFIQALFPGALYYLAIFSWFFGNVVIIYLSILTLRAVRRPELLLSALLSPLYWVLMAVAALRAMIQLFTDPSHWEKTQHGLTLDHGEGRGDAAWAKPPVSPATASPVDQAMPAEPQDEEKSLNQS</sequence>
<keyword evidence="4 8" id="KW-0812">Transmembrane</keyword>
<dbReference type="AlphaFoldDB" id="A0A6J7GEI6"/>
<evidence type="ECO:0000313" key="10">
    <source>
        <dbReference type="EMBL" id="CAB4903425.1"/>
    </source>
</evidence>
<organism evidence="10">
    <name type="scientific">freshwater metagenome</name>
    <dbReference type="NCBI Taxonomy" id="449393"/>
    <lineage>
        <taxon>unclassified sequences</taxon>
        <taxon>metagenomes</taxon>
        <taxon>ecological metagenomes</taxon>
    </lineage>
</organism>
<dbReference type="InterPro" id="IPR001173">
    <property type="entry name" value="Glyco_trans_2-like"/>
</dbReference>